<reference evidence="3" key="1">
    <citation type="submission" date="2018-08" db="EMBL/GenBank/DDBJ databases">
        <authorList>
            <person name="Rossello M."/>
        </authorList>
    </citation>
    <scope>NUCLEOTIDE SEQUENCE [LARGE SCALE GENOMIC DNA]</scope>
    <source>
        <strain evidence="3">cv. Chinese Spring</strain>
    </source>
</reference>
<dbReference type="Gramene" id="TraesWEE_scaffold_144223_01G000100.1">
    <property type="protein sequence ID" value="TraesWEE_scaffold_144223_01G000100.1"/>
    <property type="gene ID" value="TraesWEE_scaffold_144223_01G000100"/>
</dbReference>
<keyword evidence="2" id="KW-0812">Transmembrane</keyword>
<feature type="transmembrane region" description="Helical" evidence="2">
    <location>
        <begin position="48"/>
        <end position="66"/>
    </location>
</feature>
<keyword evidence="2" id="KW-0472">Membrane</keyword>
<reference evidence="3" key="2">
    <citation type="submission" date="2018-10" db="UniProtKB">
        <authorList>
            <consortium name="EnsemblPlants"/>
        </authorList>
    </citation>
    <scope>IDENTIFICATION</scope>
</reference>
<protein>
    <submittedName>
        <fullName evidence="3">Uncharacterized protein</fullName>
    </submittedName>
</protein>
<feature type="region of interest" description="Disordered" evidence="1">
    <location>
        <begin position="1"/>
        <end position="35"/>
    </location>
</feature>
<organism evidence="3">
    <name type="scientific">Triticum aestivum</name>
    <name type="common">Wheat</name>
    <dbReference type="NCBI Taxonomy" id="4565"/>
    <lineage>
        <taxon>Eukaryota</taxon>
        <taxon>Viridiplantae</taxon>
        <taxon>Streptophyta</taxon>
        <taxon>Embryophyta</taxon>
        <taxon>Tracheophyta</taxon>
        <taxon>Spermatophyta</taxon>
        <taxon>Magnoliopsida</taxon>
        <taxon>Liliopsida</taxon>
        <taxon>Poales</taxon>
        <taxon>Poaceae</taxon>
        <taxon>BOP clade</taxon>
        <taxon>Pooideae</taxon>
        <taxon>Triticodae</taxon>
        <taxon>Triticeae</taxon>
        <taxon>Triticinae</taxon>
        <taxon>Triticum</taxon>
    </lineage>
</organism>
<dbReference type="Gramene" id="TraesPARA_EIv1.0_2490590.1">
    <property type="protein sequence ID" value="TraesPARA_EIv1.0_2490590.1.CDS"/>
    <property type="gene ID" value="TraesPARA_EIv1.0_2490590"/>
</dbReference>
<name>A0A3B6STF6_WHEAT</name>
<evidence type="ECO:0000313" key="3">
    <source>
        <dbReference type="EnsemblPlants" id="TraesCS7B02G456000.1"/>
    </source>
</evidence>
<dbReference type="EnsemblPlants" id="TraesCS7B02G456000.1">
    <property type="protein sequence ID" value="TraesCS7B02G456000.1"/>
    <property type="gene ID" value="TraesCS7B02G456000"/>
</dbReference>
<sequence length="186" mass="20298">MKKIISDDGLPSSSSAETTKGKGQPSPAPAAGSAAHLDGGDDKVFQHVLVTLVMFVCFVMYALLLWSGLGHWYNVIFTAITFLYSMVMIHLWLIKRRDQKKTCETEACELTTVISTPGARELMLLATGIMLISLGVAIFVFRPDSYDLAFVALTVFLSTTVTFVSLEEAKVERKPSEELSAASDLV</sequence>
<feature type="transmembrane region" description="Helical" evidence="2">
    <location>
        <begin position="148"/>
        <end position="166"/>
    </location>
</feature>
<proteinExistence type="predicted"/>
<feature type="compositionally biased region" description="Low complexity" evidence="1">
    <location>
        <begin position="21"/>
        <end position="35"/>
    </location>
</feature>
<keyword evidence="2" id="KW-1133">Transmembrane helix</keyword>
<dbReference type="OMA" id="YSMVMIH"/>
<dbReference type="AlphaFoldDB" id="A0A3B6STF6"/>
<dbReference type="Gramene" id="TraesROB_scaffold_002969_01G000700.1">
    <property type="protein sequence ID" value="TraesROB_scaffold_002969_01G000700.1"/>
    <property type="gene ID" value="TraesROB_scaffold_002969_01G000700"/>
</dbReference>
<dbReference type="GeneID" id="123162245"/>
<dbReference type="RefSeq" id="XP_044435955.1">
    <property type="nucleotide sequence ID" value="XM_044580020.1"/>
</dbReference>
<dbReference type="Gramene" id="TraesCS7B03G1229900.1">
    <property type="protein sequence ID" value="TraesCS7B03G1229900.1.CDS"/>
    <property type="gene ID" value="TraesCS7B03G1229900"/>
</dbReference>
<dbReference type="Proteomes" id="UP000019116">
    <property type="component" value="Chromosome 7B"/>
</dbReference>
<keyword evidence="4" id="KW-1185">Reference proteome</keyword>
<evidence type="ECO:0000256" key="2">
    <source>
        <dbReference type="SAM" id="Phobius"/>
    </source>
</evidence>
<feature type="transmembrane region" description="Helical" evidence="2">
    <location>
        <begin position="122"/>
        <end position="142"/>
    </location>
</feature>
<dbReference type="Gramene" id="TraesLAC7B03G04201790.1">
    <property type="protein sequence ID" value="TraesLAC7B03G04201790.1"/>
    <property type="gene ID" value="TraesLAC7B03G04201790"/>
</dbReference>
<dbReference type="Gramene" id="TraesARI7B03G04032270.1">
    <property type="protein sequence ID" value="TraesARI7B03G04032270.1"/>
    <property type="gene ID" value="TraesARI7B03G04032270"/>
</dbReference>
<gene>
    <name evidence="3" type="primary">LOC123162245</name>
</gene>
<feature type="transmembrane region" description="Helical" evidence="2">
    <location>
        <begin position="72"/>
        <end position="94"/>
    </location>
</feature>
<dbReference type="Gramene" id="TraesCS7B02G456000.1">
    <property type="protein sequence ID" value="TraesCS7B02G456000.1"/>
    <property type="gene ID" value="TraesCS7B02G456000"/>
</dbReference>
<evidence type="ECO:0000256" key="1">
    <source>
        <dbReference type="SAM" id="MobiDB-lite"/>
    </source>
</evidence>
<accession>A0A3B6STF6</accession>
<evidence type="ECO:0000313" key="4">
    <source>
        <dbReference type="Proteomes" id="UP000019116"/>
    </source>
</evidence>